<organism evidence="9">
    <name type="scientific">viral metagenome</name>
    <dbReference type="NCBI Taxonomy" id="1070528"/>
    <lineage>
        <taxon>unclassified sequences</taxon>
        <taxon>metagenomes</taxon>
        <taxon>organismal metagenomes</taxon>
    </lineage>
</organism>
<proteinExistence type="predicted"/>
<keyword evidence="1" id="KW-0808">Transferase</keyword>
<dbReference type="SUPFAM" id="SSF57850">
    <property type="entry name" value="RING/U-box"/>
    <property type="match status" value="1"/>
</dbReference>
<evidence type="ECO:0000256" key="1">
    <source>
        <dbReference type="ARBA" id="ARBA00022679"/>
    </source>
</evidence>
<dbReference type="PROSITE" id="PS51873">
    <property type="entry name" value="TRIAD"/>
    <property type="match status" value="1"/>
</dbReference>
<name>A0A6C0IY06_9ZZZZ</name>
<keyword evidence="2" id="KW-0479">Metal-binding</keyword>
<dbReference type="GO" id="GO:0016740">
    <property type="term" value="F:transferase activity"/>
    <property type="evidence" value="ECO:0007669"/>
    <property type="project" value="UniProtKB-KW"/>
</dbReference>
<keyword evidence="6" id="KW-0862">Zinc</keyword>
<keyword evidence="4" id="KW-0863">Zinc-finger</keyword>
<dbReference type="Gene3D" id="1.20.120.1750">
    <property type="match status" value="1"/>
</dbReference>
<evidence type="ECO:0000259" key="8">
    <source>
        <dbReference type="PROSITE" id="PS51873"/>
    </source>
</evidence>
<keyword evidence="3" id="KW-0677">Repeat</keyword>
<keyword evidence="5" id="KW-0833">Ubl conjugation pathway</keyword>
<evidence type="ECO:0000256" key="3">
    <source>
        <dbReference type="ARBA" id="ARBA00022737"/>
    </source>
</evidence>
<reference evidence="9" key="1">
    <citation type="journal article" date="2020" name="Nature">
        <title>Giant virus diversity and host interactions through global metagenomics.</title>
        <authorList>
            <person name="Schulz F."/>
            <person name="Roux S."/>
            <person name="Paez-Espino D."/>
            <person name="Jungbluth S."/>
            <person name="Walsh D.A."/>
            <person name="Denef V.J."/>
            <person name="McMahon K.D."/>
            <person name="Konstantinidis K.T."/>
            <person name="Eloe-Fadrosh E.A."/>
            <person name="Kyrpides N.C."/>
            <person name="Woyke T."/>
        </authorList>
    </citation>
    <scope>NUCLEOTIDE SEQUENCE</scope>
    <source>
        <strain evidence="9">GVMAG-M-3300025626-8</strain>
    </source>
</reference>
<evidence type="ECO:0000256" key="2">
    <source>
        <dbReference type="ARBA" id="ARBA00022723"/>
    </source>
</evidence>
<dbReference type="InterPro" id="IPR044066">
    <property type="entry name" value="TRIAD_supradom"/>
</dbReference>
<evidence type="ECO:0000256" key="5">
    <source>
        <dbReference type="ARBA" id="ARBA00022786"/>
    </source>
</evidence>
<evidence type="ECO:0000256" key="4">
    <source>
        <dbReference type="ARBA" id="ARBA00022771"/>
    </source>
</evidence>
<evidence type="ECO:0000313" key="9">
    <source>
        <dbReference type="EMBL" id="QHT98198.1"/>
    </source>
</evidence>
<dbReference type="AlphaFoldDB" id="A0A6C0IY06"/>
<evidence type="ECO:0000256" key="6">
    <source>
        <dbReference type="ARBA" id="ARBA00022833"/>
    </source>
</evidence>
<dbReference type="EMBL" id="MN740289">
    <property type="protein sequence ID" value="QHT98198.1"/>
    <property type="molecule type" value="Genomic_DNA"/>
</dbReference>
<evidence type="ECO:0000259" key="7">
    <source>
        <dbReference type="PROSITE" id="PS50089"/>
    </source>
</evidence>
<dbReference type="GO" id="GO:0008270">
    <property type="term" value="F:zinc ion binding"/>
    <property type="evidence" value="ECO:0007669"/>
    <property type="project" value="UniProtKB-KW"/>
</dbReference>
<dbReference type="InterPro" id="IPR001841">
    <property type="entry name" value="Znf_RING"/>
</dbReference>
<evidence type="ECO:0008006" key="10">
    <source>
        <dbReference type="Google" id="ProtNLM"/>
    </source>
</evidence>
<feature type="domain" description="RING-type" evidence="8">
    <location>
        <begin position="3"/>
        <end position="258"/>
    </location>
</feature>
<accession>A0A6C0IY06</accession>
<sequence>MPVRHDCNICQSNCTKSQLASCLFCEYHVCKSCARKWLLSLNEDPTCMNCHRPFNHDAMIQLFGASFVKTEWKRHRENVLLDRETAMLAETQPYMEQEVQNRENKKRIIELDQQKKRMKLQMCEIDRTIRDILNTRIEVQTDRREFIQRCACNGCDGFLNHNWKCRKCGLHTCKDCGAFKGENTELHVCKDEDKESMKLIREDSRRCVKCGVWTYKIHGCNQMYCVAPGCNTAWDWRTGKVVTGVIHNPEYFRMRRELNILHRDLNDIPCGGAPSVQEILSQWSGNSFEYSVLTDFLRLLAHINMVELPKYPDRPHAEDNRDLRIDFLLSELGADDMKIKLQQREKKANKQRDINMLLTMLVTTMSDLMRQTVVDPSSFVSNHINMKNLITYYNRELHKICHRYQCVGPSVYTNNGYWRIRTIKNPIINNH</sequence>
<feature type="domain" description="RING-type" evidence="7">
    <location>
        <begin position="7"/>
        <end position="51"/>
    </location>
</feature>
<protein>
    <recommendedName>
        <fullName evidence="10">RING-type domain-containing protein</fullName>
    </recommendedName>
</protein>
<dbReference type="PROSITE" id="PS50089">
    <property type="entry name" value="ZF_RING_2"/>
    <property type="match status" value="1"/>
</dbReference>